<name>A0A7C4KJN1_9CHLR</name>
<dbReference type="SUPFAM" id="SSF54909">
    <property type="entry name" value="Dimeric alpha+beta barrel"/>
    <property type="match status" value="1"/>
</dbReference>
<reference evidence="11" key="1">
    <citation type="journal article" date="2020" name="mSystems">
        <title>Genome- and Community-Level Interaction Insights into Carbon Utilization and Element Cycling Functions of Hydrothermarchaeota in Hydrothermal Sediment.</title>
        <authorList>
            <person name="Zhou Z."/>
            <person name="Liu Y."/>
            <person name="Xu W."/>
            <person name="Pan J."/>
            <person name="Luo Z.H."/>
            <person name="Li M."/>
        </authorList>
    </citation>
    <scope>NUCLEOTIDE SEQUENCE [LARGE SCALE GENOMIC DNA]</scope>
    <source>
        <strain evidence="11">SpSt-573</strain>
    </source>
</reference>
<evidence type="ECO:0000256" key="4">
    <source>
        <dbReference type="ARBA" id="ARBA00023004"/>
    </source>
</evidence>
<organism evidence="11">
    <name type="scientific">Anaerolinea thermolimosa</name>
    <dbReference type="NCBI Taxonomy" id="229919"/>
    <lineage>
        <taxon>Bacteria</taxon>
        <taxon>Bacillati</taxon>
        <taxon>Chloroflexota</taxon>
        <taxon>Anaerolineae</taxon>
        <taxon>Anaerolineales</taxon>
        <taxon>Anaerolineaceae</taxon>
        <taxon>Anaerolinea</taxon>
    </lineage>
</organism>
<dbReference type="EC" id="1.3.98.5" evidence="10"/>
<protein>
    <recommendedName>
        <fullName evidence="1">Coproheme decarboxylase</fullName>
        <ecNumber evidence="10">1.3.98.5</ecNumber>
    </recommendedName>
    <alternativeName>
        <fullName evidence="6">Coproheme III oxidative decarboxylase</fullName>
    </alternativeName>
    <alternativeName>
        <fullName evidence="7">Hydrogen peroxide-dependent heme synthase</fullName>
    </alternativeName>
</protein>
<evidence type="ECO:0000256" key="7">
    <source>
        <dbReference type="ARBA" id="ARBA00030236"/>
    </source>
</evidence>
<evidence type="ECO:0000256" key="8">
    <source>
        <dbReference type="ARBA" id="ARBA00049896"/>
    </source>
</evidence>
<dbReference type="GO" id="GO:0020037">
    <property type="term" value="F:heme binding"/>
    <property type="evidence" value="ECO:0007669"/>
    <property type="project" value="InterPro"/>
</dbReference>
<keyword evidence="3" id="KW-0479">Metal-binding</keyword>
<keyword evidence="2" id="KW-0349">Heme</keyword>
<dbReference type="AlphaFoldDB" id="A0A7C4KJN1"/>
<dbReference type="Gene3D" id="3.30.70.1030">
    <property type="entry name" value="Apc35880, domain 1"/>
    <property type="match status" value="1"/>
</dbReference>
<evidence type="ECO:0000256" key="10">
    <source>
        <dbReference type="ARBA" id="ARBA00050019"/>
    </source>
</evidence>
<proteinExistence type="predicted"/>
<evidence type="ECO:0000256" key="1">
    <source>
        <dbReference type="ARBA" id="ARBA00014413"/>
    </source>
</evidence>
<comment type="cofactor">
    <cofactor evidence="9">
        <name>Fe-coproporphyrin III</name>
        <dbReference type="ChEBI" id="CHEBI:68438"/>
    </cofactor>
</comment>
<dbReference type="GO" id="GO:0046872">
    <property type="term" value="F:metal ion binding"/>
    <property type="evidence" value="ECO:0007669"/>
    <property type="project" value="UniProtKB-KW"/>
</dbReference>
<evidence type="ECO:0000256" key="5">
    <source>
        <dbReference type="ARBA" id="ARBA00023444"/>
    </source>
</evidence>
<comment type="caution">
    <text evidence="11">The sequence shown here is derived from an EMBL/GenBank/DDBJ whole genome shotgun (WGS) entry which is preliminary data.</text>
</comment>
<dbReference type="PANTHER" id="PTHR36843:SF1">
    <property type="entry name" value="COPROHEME DECARBOXYLASE"/>
    <property type="match status" value="1"/>
</dbReference>
<dbReference type="InterPro" id="IPR010644">
    <property type="entry name" value="ChdC/CLD"/>
</dbReference>
<dbReference type="EMBL" id="DSYK01000776">
    <property type="protein sequence ID" value="HGS23232.1"/>
    <property type="molecule type" value="Genomic_DNA"/>
</dbReference>
<gene>
    <name evidence="11" type="ORF">ENT37_15375</name>
</gene>
<dbReference type="Pfam" id="PF06778">
    <property type="entry name" value="Chlor_dismutase"/>
    <property type="match status" value="1"/>
</dbReference>
<accession>A0A7C4KJN1</accession>
<evidence type="ECO:0000256" key="3">
    <source>
        <dbReference type="ARBA" id="ARBA00022723"/>
    </source>
</evidence>
<keyword evidence="4" id="KW-0408">Iron</keyword>
<evidence type="ECO:0000256" key="2">
    <source>
        <dbReference type="ARBA" id="ARBA00022617"/>
    </source>
</evidence>
<dbReference type="GO" id="GO:0016491">
    <property type="term" value="F:oxidoreductase activity"/>
    <property type="evidence" value="ECO:0007669"/>
    <property type="project" value="InterPro"/>
</dbReference>
<evidence type="ECO:0000256" key="6">
    <source>
        <dbReference type="ARBA" id="ARBA00029882"/>
    </source>
</evidence>
<sequence>MPDLFLCHFAGLQYTEHYWSLSPDARQQWAGNLSVELQARLPHHALYQVFPARSETDIFLWSSFLITAPDQAARVFETVARLLNAHRVDLRPTHFYWGFTRLSEYSKAKSSQEIDPLSSEHKKYLIVYPFTKTSDWYRFGRDARQGMMNEHIRIGHQYPQISQLLLYSTGLQDQEFIVAYETDDLPTFSALVSELRTSDARPYTLSDTPIYTAVHHPTQDTLNLFI</sequence>
<evidence type="ECO:0000256" key="9">
    <source>
        <dbReference type="ARBA" id="ARBA00049935"/>
    </source>
</evidence>
<dbReference type="PANTHER" id="PTHR36843">
    <property type="entry name" value="HEME-DEPENDENT PEROXIDASE YWFI-RELATED"/>
    <property type="match status" value="1"/>
</dbReference>
<comment type="pathway">
    <text evidence="5">Porphyrin-containing compound metabolism.</text>
</comment>
<dbReference type="InterPro" id="IPR011008">
    <property type="entry name" value="Dimeric_a/b-barrel"/>
</dbReference>
<evidence type="ECO:0000313" key="11">
    <source>
        <dbReference type="EMBL" id="HGS23232.1"/>
    </source>
</evidence>
<comment type="catalytic activity">
    <reaction evidence="8">
        <text>Fe-coproporphyrin III + 2 H2O2 + 2 H(+) = heme b + 2 CO2 + 4 H2O</text>
        <dbReference type="Rhea" id="RHEA:56516"/>
        <dbReference type="ChEBI" id="CHEBI:15377"/>
        <dbReference type="ChEBI" id="CHEBI:15378"/>
        <dbReference type="ChEBI" id="CHEBI:16240"/>
        <dbReference type="ChEBI" id="CHEBI:16526"/>
        <dbReference type="ChEBI" id="CHEBI:60344"/>
        <dbReference type="ChEBI" id="CHEBI:68438"/>
        <dbReference type="EC" id="1.3.98.5"/>
    </reaction>
    <physiologicalReaction direction="left-to-right" evidence="8">
        <dbReference type="Rhea" id="RHEA:56517"/>
    </physiologicalReaction>
</comment>